<evidence type="ECO:0000313" key="2">
    <source>
        <dbReference type="Proteomes" id="UP000002484"/>
    </source>
</evidence>
<reference evidence="1 2" key="1">
    <citation type="submission" date="2010-10" db="EMBL/GenBank/DDBJ databases">
        <title>Complete sequence of Frankia sp. EuI1c.</title>
        <authorList>
            <consortium name="US DOE Joint Genome Institute"/>
            <person name="Lucas S."/>
            <person name="Copeland A."/>
            <person name="Lapidus A."/>
            <person name="Cheng J.-F."/>
            <person name="Bruce D."/>
            <person name="Goodwin L."/>
            <person name="Pitluck S."/>
            <person name="Chertkov O."/>
            <person name="Detter J.C."/>
            <person name="Han C."/>
            <person name="Tapia R."/>
            <person name="Land M."/>
            <person name="Hauser L."/>
            <person name="Jeffries C."/>
            <person name="Kyrpides N."/>
            <person name="Ivanova N."/>
            <person name="Mikhailova N."/>
            <person name="Beauchemin N."/>
            <person name="Sen A."/>
            <person name="Sur S.A."/>
            <person name="Gtari M."/>
            <person name="Wall L."/>
            <person name="Tisa L."/>
            <person name="Woyke T."/>
        </authorList>
    </citation>
    <scope>NUCLEOTIDE SEQUENCE [LARGE SCALE GENOMIC DNA]</scope>
    <source>
        <strain evidence="2">DSM 45817 / CECT 9037 / EuI1c</strain>
    </source>
</reference>
<dbReference type="InterPro" id="IPR045428">
    <property type="entry name" value="EACC1"/>
</dbReference>
<protein>
    <submittedName>
        <fullName evidence="1">Uncharacterized protein</fullName>
    </submittedName>
</protein>
<organism evidence="1 2">
    <name type="scientific">Pseudofrankia inefficax (strain DSM 45817 / CECT 9037 / DDB 130130 / EuI1c)</name>
    <name type="common">Frankia inefficax</name>
    <dbReference type="NCBI Taxonomy" id="298654"/>
    <lineage>
        <taxon>Bacteria</taxon>
        <taxon>Bacillati</taxon>
        <taxon>Actinomycetota</taxon>
        <taxon>Actinomycetes</taxon>
        <taxon>Frankiales</taxon>
        <taxon>Frankiaceae</taxon>
        <taxon>Pseudofrankia</taxon>
    </lineage>
</organism>
<keyword evidence="2" id="KW-1185">Reference proteome</keyword>
<dbReference type="eggNOG" id="ENOG5031YUA">
    <property type="taxonomic scope" value="Bacteria"/>
</dbReference>
<evidence type="ECO:0000313" key="1">
    <source>
        <dbReference type="EMBL" id="ADP82944.1"/>
    </source>
</evidence>
<dbReference type="Pfam" id="PF19953">
    <property type="entry name" value="EACC1"/>
    <property type="match status" value="1"/>
</dbReference>
<dbReference type="InParanoid" id="E3J2Z4"/>
<dbReference type="RefSeq" id="WP_013426062.1">
    <property type="nucleotide sequence ID" value="NC_014666.1"/>
</dbReference>
<name>E3J2Z4_PSEI1</name>
<dbReference type="Proteomes" id="UP000002484">
    <property type="component" value="Chromosome"/>
</dbReference>
<proteinExistence type="predicted"/>
<dbReference type="STRING" id="298654.FraEuI1c_4955"/>
<dbReference type="EMBL" id="CP002299">
    <property type="protein sequence ID" value="ADP82944.1"/>
    <property type="molecule type" value="Genomic_DNA"/>
</dbReference>
<accession>E3J2Z4</accession>
<gene>
    <name evidence="1" type="ordered locus">FraEuI1c_4955</name>
</gene>
<dbReference type="AlphaFoldDB" id="E3J2Z4"/>
<dbReference type="HOGENOM" id="CLU_155855_0_0_11"/>
<dbReference type="KEGG" id="fri:FraEuI1c_4955"/>
<sequence>MPSNAVRVLIVVDAEDDDERETLTAQLRQRLLELDVDDVVPAQGTAGPAGAKAGGAAELGAVVVTAAPLVLDAVVRTVEAWLTSRSARSVRLTVGDDEIELDGVSPQIQRQLADAFVTRIRERETPADGSRAGA</sequence>